<comment type="cofactor">
    <cofactor evidence="1">
        <name>[4Fe-4S] cluster</name>
        <dbReference type="ChEBI" id="CHEBI:49883"/>
    </cofactor>
</comment>
<evidence type="ECO:0000259" key="6">
    <source>
        <dbReference type="PROSITE" id="PS51332"/>
    </source>
</evidence>
<dbReference type="InterPro" id="IPR034466">
    <property type="entry name" value="Methyltransferase_Class_B"/>
</dbReference>
<evidence type="ECO:0000256" key="1">
    <source>
        <dbReference type="ARBA" id="ARBA00001966"/>
    </source>
</evidence>
<dbReference type="PANTHER" id="PTHR43409:SF16">
    <property type="entry name" value="SLR0320 PROTEIN"/>
    <property type="match status" value="1"/>
</dbReference>
<dbReference type="GO" id="GO:0046872">
    <property type="term" value="F:metal ion binding"/>
    <property type="evidence" value="ECO:0007669"/>
    <property type="project" value="UniProtKB-KW"/>
</dbReference>
<dbReference type="SUPFAM" id="SSF102114">
    <property type="entry name" value="Radical SAM enzymes"/>
    <property type="match status" value="1"/>
</dbReference>
<keyword evidence="2" id="KW-0949">S-adenosyl-L-methionine</keyword>
<proteinExistence type="predicted"/>
<dbReference type="InterPro" id="IPR051198">
    <property type="entry name" value="BchE-like"/>
</dbReference>
<dbReference type="SFLD" id="SFLDS00029">
    <property type="entry name" value="Radical_SAM"/>
    <property type="match status" value="1"/>
</dbReference>
<dbReference type="SFLD" id="SFLDG01123">
    <property type="entry name" value="methyltransferase_(Class_B)"/>
    <property type="match status" value="1"/>
</dbReference>
<evidence type="ECO:0000256" key="3">
    <source>
        <dbReference type="ARBA" id="ARBA00022723"/>
    </source>
</evidence>
<keyword evidence="5" id="KW-0411">Iron-sulfur</keyword>
<dbReference type="GO" id="GO:0051539">
    <property type="term" value="F:4 iron, 4 sulfur cluster binding"/>
    <property type="evidence" value="ECO:0007669"/>
    <property type="project" value="UniProtKB-KW"/>
</dbReference>
<dbReference type="SFLD" id="SFLDG01082">
    <property type="entry name" value="B12-binding_domain_containing"/>
    <property type="match status" value="1"/>
</dbReference>
<dbReference type="Gene3D" id="3.80.30.20">
    <property type="entry name" value="tm_1862 like domain"/>
    <property type="match status" value="1"/>
</dbReference>
<evidence type="ECO:0000259" key="7">
    <source>
        <dbReference type="PROSITE" id="PS51918"/>
    </source>
</evidence>
<dbReference type="InterPro" id="IPR023404">
    <property type="entry name" value="rSAM_horseshoe"/>
</dbReference>
<evidence type="ECO:0000313" key="9">
    <source>
        <dbReference type="Proteomes" id="UP000078532"/>
    </source>
</evidence>
<dbReference type="OrthoDB" id="9801424at2"/>
<evidence type="ECO:0000313" key="8">
    <source>
        <dbReference type="EMBL" id="OAT83602.1"/>
    </source>
</evidence>
<accession>A0A1B7LFW4</accession>
<feature type="domain" description="Radical SAM core" evidence="7">
    <location>
        <begin position="190"/>
        <end position="424"/>
    </location>
</feature>
<gene>
    <name evidence="8" type="ORF">A6M21_07915</name>
</gene>
<evidence type="ECO:0000256" key="2">
    <source>
        <dbReference type="ARBA" id="ARBA00022691"/>
    </source>
</evidence>
<keyword evidence="9" id="KW-1185">Reference proteome</keyword>
<dbReference type="Gene3D" id="3.40.50.280">
    <property type="entry name" value="Cobalamin-binding domain"/>
    <property type="match status" value="1"/>
</dbReference>
<dbReference type="InterPro" id="IPR006158">
    <property type="entry name" value="Cobalamin-bd"/>
</dbReference>
<comment type="caution">
    <text evidence="8">The sequence shown here is derived from an EMBL/GenBank/DDBJ whole genome shotgun (WGS) entry which is preliminary data.</text>
</comment>
<dbReference type="PROSITE" id="PS51918">
    <property type="entry name" value="RADICAL_SAM"/>
    <property type="match status" value="1"/>
</dbReference>
<organism evidence="8 9">
    <name type="scientific">Desulfotomaculum copahuensis</name>
    <dbReference type="NCBI Taxonomy" id="1838280"/>
    <lineage>
        <taxon>Bacteria</taxon>
        <taxon>Bacillati</taxon>
        <taxon>Bacillota</taxon>
        <taxon>Clostridia</taxon>
        <taxon>Eubacteriales</taxon>
        <taxon>Desulfotomaculaceae</taxon>
        <taxon>Desulfotomaculum</taxon>
    </lineage>
</organism>
<dbReference type="InterPro" id="IPR006638">
    <property type="entry name" value="Elp3/MiaA/NifB-like_rSAM"/>
</dbReference>
<dbReference type="SMART" id="SM00729">
    <property type="entry name" value="Elp3"/>
    <property type="match status" value="1"/>
</dbReference>
<dbReference type="Pfam" id="PF04055">
    <property type="entry name" value="Radical_SAM"/>
    <property type="match status" value="1"/>
</dbReference>
<reference evidence="8 9" key="1">
    <citation type="submission" date="2016-04" db="EMBL/GenBank/DDBJ databases">
        <authorList>
            <person name="Evans L.H."/>
            <person name="Alamgir A."/>
            <person name="Owens N."/>
            <person name="Weber N.D."/>
            <person name="Virtaneva K."/>
            <person name="Barbian K."/>
            <person name="Babar A."/>
            <person name="Rosenke K."/>
        </authorList>
    </citation>
    <scope>NUCLEOTIDE SEQUENCE [LARGE SCALE GENOMIC DNA]</scope>
    <source>
        <strain evidence="8 9">LMa1</strain>
    </source>
</reference>
<dbReference type="CDD" id="cd01335">
    <property type="entry name" value="Radical_SAM"/>
    <property type="match status" value="1"/>
</dbReference>
<dbReference type="Pfam" id="PF02310">
    <property type="entry name" value="B12-binding"/>
    <property type="match status" value="1"/>
</dbReference>
<dbReference type="GO" id="GO:0003824">
    <property type="term" value="F:catalytic activity"/>
    <property type="evidence" value="ECO:0007669"/>
    <property type="project" value="InterPro"/>
</dbReference>
<sequence>MRVLLVSLNREKIPYPVPPLGLASVAASLRQAGHAVSLLDLCFCPGPVEELQRRIETFVPEVIGLSIRNIDNVKYPLSINEFYLPRFRVPVEVCRQAGVPVIPGGSGFSVLPGPILEYFNLDYGVVGDGELAMVHLLQALTNGGDPGSVPGVISRRGGKQEQVGAWLCRELDTLPLPARDLIARGSYRTAGGKPVGNIQSKRGCPMSCSYCVYPRVEGRMMRLRSPGLVADELEYMTGHLHIHHIHFVDSLFNVPLEHAEAICREIIRREIKVQWVATFYSHPDYCSTEFLTLAKEAGCALVELGIDSCSDRVLEGLGKSFSASAVLAVLENCRRAGVNFMPFLLLGGPGENRATLRESLLHMEQAGTTVLLANVGIRLYPGTALAGRAAEEGVAGGDLFNPAFYVSPELNGDWENVLAEFGSRNKHWSIPYLARTAGEYAEHDGRCRVSDLF</sequence>
<dbReference type="InterPro" id="IPR007197">
    <property type="entry name" value="rSAM"/>
</dbReference>
<name>A0A1B7LFW4_9FIRM</name>
<evidence type="ECO:0000256" key="4">
    <source>
        <dbReference type="ARBA" id="ARBA00023004"/>
    </source>
</evidence>
<dbReference type="GO" id="GO:0005829">
    <property type="term" value="C:cytosol"/>
    <property type="evidence" value="ECO:0007669"/>
    <property type="project" value="TreeGrafter"/>
</dbReference>
<dbReference type="InterPro" id="IPR058240">
    <property type="entry name" value="rSAM_sf"/>
</dbReference>
<dbReference type="GO" id="GO:0031419">
    <property type="term" value="F:cobalamin binding"/>
    <property type="evidence" value="ECO:0007669"/>
    <property type="project" value="InterPro"/>
</dbReference>
<dbReference type="PROSITE" id="PS51332">
    <property type="entry name" value="B12_BINDING"/>
    <property type="match status" value="1"/>
</dbReference>
<dbReference type="STRING" id="1838280.A6M21_07915"/>
<protein>
    <submittedName>
        <fullName evidence="8">Uncharacterized protein</fullName>
    </submittedName>
</protein>
<keyword evidence="3" id="KW-0479">Metal-binding</keyword>
<dbReference type="Proteomes" id="UP000078532">
    <property type="component" value="Unassembled WGS sequence"/>
</dbReference>
<keyword evidence="4" id="KW-0408">Iron</keyword>
<evidence type="ECO:0000256" key="5">
    <source>
        <dbReference type="ARBA" id="ARBA00023014"/>
    </source>
</evidence>
<dbReference type="AlphaFoldDB" id="A0A1B7LFW4"/>
<dbReference type="PANTHER" id="PTHR43409">
    <property type="entry name" value="ANAEROBIC MAGNESIUM-PROTOPORPHYRIN IX MONOMETHYL ESTER CYCLASE-RELATED"/>
    <property type="match status" value="1"/>
</dbReference>
<dbReference type="EMBL" id="LYVF01000106">
    <property type="protein sequence ID" value="OAT83602.1"/>
    <property type="molecule type" value="Genomic_DNA"/>
</dbReference>
<feature type="domain" description="B12-binding" evidence="6">
    <location>
        <begin position="1"/>
        <end position="147"/>
    </location>
</feature>